<dbReference type="Pfam" id="PF26002">
    <property type="entry name" value="Beta-barrel_AprE"/>
    <property type="match status" value="1"/>
</dbReference>
<keyword evidence="13" id="KW-1185">Reference proteome</keyword>
<evidence type="ECO:0000256" key="6">
    <source>
        <dbReference type="ARBA" id="ARBA00022692"/>
    </source>
</evidence>
<evidence type="ECO:0000256" key="4">
    <source>
        <dbReference type="ARBA" id="ARBA00022475"/>
    </source>
</evidence>
<comment type="caution">
    <text evidence="12">The sequence shown here is derived from an EMBL/GenBank/DDBJ whole genome shotgun (WGS) entry which is preliminary data.</text>
</comment>
<evidence type="ECO:0000256" key="1">
    <source>
        <dbReference type="ARBA" id="ARBA00004377"/>
    </source>
</evidence>
<dbReference type="PANTHER" id="PTHR30386:SF26">
    <property type="entry name" value="TRANSPORT PROTEIN COMB"/>
    <property type="match status" value="1"/>
</dbReference>
<organism evidence="12 13">
    <name type="scientific">Octadecabacter dasysiphoniae</name>
    <dbReference type="NCBI Taxonomy" id="2909341"/>
    <lineage>
        <taxon>Bacteria</taxon>
        <taxon>Pseudomonadati</taxon>
        <taxon>Pseudomonadota</taxon>
        <taxon>Alphaproteobacteria</taxon>
        <taxon>Rhodobacterales</taxon>
        <taxon>Roseobacteraceae</taxon>
        <taxon>Octadecabacter</taxon>
    </lineage>
</organism>
<evidence type="ECO:0000256" key="3">
    <source>
        <dbReference type="ARBA" id="ARBA00022448"/>
    </source>
</evidence>
<keyword evidence="8" id="KW-0472">Membrane</keyword>
<evidence type="ECO:0000259" key="11">
    <source>
        <dbReference type="Pfam" id="PF26002"/>
    </source>
</evidence>
<comment type="subcellular location">
    <subcellularLocation>
        <location evidence="1 9">Cell inner membrane</location>
        <topology evidence="1 9">Single-pass membrane protein</topology>
    </subcellularLocation>
</comment>
<feature type="domain" description="AprE-like beta-barrel" evidence="11">
    <location>
        <begin position="315"/>
        <end position="403"/>
    </location>
</feature>
<dbReference type="PANTHER" id="PTHR30386">
    <property type="entry name" value="MEMBRANE FUSION SUBUNIT OF EMRAB-TOLC MULTIDRUG EFFLUX PUMP"/>
    <property type="match status" value="1"/>
</dbReference>
<dbReference type="InterPro" id="IPR058781">
    <property type="entry name" value="HH_AprE-like"/>
</dbReference>
<dbReference type="InterPro" id="IPR010129">
    <property type="entry name" value="T1SS_HlyD"/>
</dbReference>
<proteinExistence type="inferred from homology"/>
<evidence type="ECO:0000313" key="13">
    <source>
        <dbReference type="Proteomes" id="UP001200557"/>
    </source>
</evidence>
<evidence type="ECO:0000259" key="10">
    <source>
        <dbReference type="Pfam" id="PF25994"/>
    </source>
</evidence>
<evidence type="ECO:0000256" key="9">
    <source>
        <dbReference type="RuleBase" id="RU365093"/>
    </source>
</evidence>
<protein>
    <recommendedName>
        <fullName evidence="9">Membrane fusion protein (MFP) family protein</fullName>
    </recommendedName>
</protein>
<evidence type="ECO:0000256" key="5">
    <source>
        <dbReference type="ARBA" id="ARBA00022519"/>
    </source>
</evidence>
<dbReference type="EMBL" id="JAKGAQ010000003">
    <property type="protein sequence ID" value="MCF2871866.1"/>
    <property type="molecule type" value="Genomic_DNA"/>
</dbReference>
<feature type="domain" description="AprE-like long alpha-helical hairpin" evidence="10">
    <location>
        <begin position="90"/>
        <end position="271"/>
    </location>
</feature>
<dbReference type="PRINTS" id="PR01490">
    <property type="entry name" value="RTXTOXIND"/>
</dbReference>
<dbReference type="RefSeq" id="WP_235226201.1">
    <property type="nucleotide sequence ID" value="NZ_JAKGAQ010000003.1"/>
</dbReference>
<dbReference type="NCBIfam" id="TIGR01843">
    <property type="entry name" value="type_I_hlyD"/>
    <property type="match status" value="1"/>
</dbReference>
<keyword evidence="7" id="KW-1133">Transmembrane helix</keyword>
<name>A0ABS9CX63_9RHOB</name>
<dbReference type="Proteomes" id="UP001200557">
    <property type="component" value="Unassembled WGS sequence"/>
</dbReference>
<gene>
    <name evidence="12" type="ORF">L0664_12375</name>
</gene>
<sequence length="427" mass="46982">MSDPFAKSDRHQRWLILVTVLLFGVFLVWANATRLDLVTRGQGRVVPLGQNFSVQVPYSGTIVAFFAQEGARVEEGSVIAEINPTEAAGALAEAEKRLQSLNLRLARLDAEMAGAVFDISEVQADGELEATLLRAELASSNARRADLDARVSALVQARLQRERDAQALQAELTGIQEEARLLSEEAAYVSPLVDSGVLGLDERFRLDRAGSSLDTRSSVLNEQYAAIEFAISEINARIESARAEFQNAILTERVDVLSQMSELTQRLPSLRLRVSQTEIRAPVTGILNQVFFNRAGAVVGQGETIAEIVPETTELRVETLIAPRDIANVEPGQPVRISLTAYDAAKFGALDGEVLRVSADATMREELQERMFVVETSILGVIEDVDGEPVRILPGMIAQVDVIRGDRSILEYFWNPVIKVRDRAFRE</sequence>
<dbReference type="Gene3D" id="2.40.50.100">
    <property type="match status" value="1"/>
</dbReference>
<dbReference type="Pfam" id="PF25994">
    <property type="entry name" value="HH_AprE"/>
    <property type="match status" value="1"/>
</dbReference>
<accession>A0ABS9CX63</accession>
<keyword evidence="6" id="KW-0812">Transmembrane</keyword>
<dbReference type="InterPro" id="IPR058982">
    <property type="entry name" value="Beta-barrel_AprE"/>
</dbReference>
<evidence type="ECO:0000256" key="7">
    <source>
        <dbReference type="ARBA" id="ARBA00022989"/>
    </source>
</evidence>
<keyword evidence="4 9" id="KW-1003">Cell membrane</keyword>
<keyword evidence="5 9" id="KW-0997">Cell inner membrane</keyword>
<keyword evidence="3 9" id="KW-0813">Transport</keyword>
<dbReference type="InterPro" id="IPR050739">
    <property type="entry name" value="MFP"/>
</dbReference>
<reference evidence="12 13" key="1">
    <citation type="submission" date="2022-01" db="EMBL/GenBank/DDBJ databases">
        <title>Octadecabacter sp. nov., isolated from a marine alga.</title>
        <authorList>
            <person name="Jin M.S."/>
            <person name="Kim H.M."/>
            <person name="Han D.M."/>
            <person name="Jung J.J."/>
            <person name="Jeon C.O."/>
        </authorList>
    </citation>
    <scope>NUCLEOTIDE SEQUENCE [LARGE SCALE GENOMIC DNA]</scope>
    <source>
        <strain evidence="12 13">G9-8</strain>
    </source>
</reference>
<evidence type="ECO:0000313" key="12">
    <source>
        <dbReference type="EMBL" id="MCF2871866.1"/>
    </source>
</evidence>
<comment type="similarity">
    <text evidence="2 9">Belongs to the membrane fusion protein (MFP) (TC 8.A.1) family.</text>
</comment>
<evidence type="ECO:0000256" key="2">
    <source>
        <dbReference type="ARBA" id="ARBA00009477"/>
    </source>
</evidence>
<evidence type="ECO:0000256" key="8">
    <source>
        <dbReference type="ARBA" id="ARBA00023136"/>
    </source>
</evidence>
<dbReference type="Gene3D" id="2.40.30.170">
    <property type="match status" value="1"/>
</dbReference>